<organism evidence="1 2">
    <name type="scientific">Erwinia amylovora NBRC 12687 = CFBP 1232</name>
    <dbReference type="NCBI Taxonomy" id="1219359"/>
    <lineage>
        <taxon>Bacteria</taxon>
        <taxon>Pseudomonadati</taxon>
        <taxon>Pseudomonadota</taxon>
        <taxon>Gammaproteobacteria</taxon>
        <taxon>Enterobacterales</taxon>
        <taxon>Erwiniaceae</taxon>
        <taxon>Erwinia</taxon>
    </lineage>
</organism>
<protein>
    <submittedName>
        <fullName evidence="1">Uncharacterized protein</fullName>
    </submittedName>
</protein>
<proteinExistence type="predicted"/>
<name>A0A830ZYR5_ERWAM</name>
<reference evidence="1 2" key="2">
    <citation type="submission" date="2013-04" db="EMBL/GenBank/DDBJ databases">
        <title>Comparative genomics of 12 strains of Erwinia amylovora identifies a pan-genome with a large conserved core and provides insights into host specificity.</title>
        <authorList>
            <person name="Mann R.A."/>
            <person name="Smits T.H.M."/>
            <person name="Buehlmann A."/>
            <person name="Blom J."/>
            <person name="Goesmann A."/>
            <person name="Frey J.E."/>
            <person name="Plummer K.M."/>
            <person name="Beer S.V."/>
            <person name="Luck J."/>
            <person name="Duffy B."/>
            <person name="Rodoni B."/>
        </authorList>
    </citation>
    <scope>NUCLEOTIDE SEQUENCE [LARGE SCALE GENOMIC DNA]</scope>
    <source>
        <strain evidence="2">CFBP 1232</strain>
    </source>
</reference>
<gene>
    <name evidence="1" type="ORF">BN437_0623</name>
</gene>
<sequence>MAKSQCVKQASCQDNLFLFALNEIYPANNAGNPFSE</sequence>
<dbReference type="EMBL" id="CAPB01000007">
    <property type="protein sequence ID" value="CCO92587.1"/>
    <property type="molecule type" value="Genomic_DNA"/>
</dbReference>
<dbReference type="Proteomes" id="UP000013111">
    <property type="component" value="Unassembled WGS sequence"/>
</dbReference>
<comment type="caution">
    <text evidence="1">The sequence shown here is derived from an EMBL/GenBank/DDBJ whole genome shotgun (WGS) entry which is preliminary data.</text>
</comment>
<dbReference type="AlphaFoldDB" id="A0A830ZYR5"/>
<evidence type="ECO:0000313" key="1">
    <source>
        <dbReference type="EMBL" id="CCO92587.1"/>
    </source>
</evidence>
<evidence type="ECO:0000313" key="2">
    <source>
        <dbReference type="Proteomes" id="UP000013111"/>
    </source>
</evidence>
<reference evidence="1 2" key="1">
    <citation type="submission" date="2012-11" db="EMBL/GenBank/DDBJ databases">
        <authorList>
            <person name="Linke B."/>
        </authorList>
    </citation>
    <scope>NUCLEOTIDE SEQUENCE [LARGE SCALE GENOMIC DNA]</scope>
    <source>
        <strain evidence="2">CFBP 1232</strain>
    </source>
</reference>
<accession>A0A830ZYR5</accession>